<dbReference type="InterPro" id="IPR004045">
    <property type="entry name" value="Glutathione_S-Trfase_N"/>
</dbReference>
<comment type="caution">
    <text evidence="2">The sequence shown here is derived from an EMBL/GenBank/DDBJ whole genome shotgun (WGS) entry which is preliminary data.</text>
</comment>
<dbReference type="InterPro" id="IPR036282">
    <property type="entry name" value="Glutathione-S-Trfase_C_sf"/>
</dbReference>
<dbReference type="InterPro" id="IPR036249">
    <property type="entry name" value="Thioredoxin-like_sf"/>
</dbReference>
<dbReference type="SUPFAM" id="SSF52833">
    <property type="entry name" value="Thioredoxin-like"/>
    <property type="match status" value="1"/>
</dbReference>
<dbReference type="SUPFAM" id="SSF47616">
    <property type="entry name" value="GST C-terminal domain-like"/>
    <property type="match status" value="1"/>
</dbReference>
<evidence type="ECO:0000313" key="2">
    <source>
        <dbReference type="EMBL" id="MCF7529156.1"/>
    </source>
</evidence>
<dbReference type="PROSITE" id="PS00195">
    <property type="entry name" value="GLUTAREDOXIN_1"/>
    <property type="match status" value="1"/>
</dbReference>
<gene>
    <name evidence="2" type="ORF">L4H06_02770</name>
</gene>
<dbReference type="Gene3D" id="3.40.30.10">
    <property type="entry name" value="Glutaredoxin"/>
    <property type="match status" value="1"/>
</dbReference>
<dbReference type="CDD" id="cd03199">
    <property type="entry name" value="GST_C_GRX2"/>
    <property type="match status" value="1"/>
</dbReference>
<dbReference type="PROSITE" id="PS51354">
    <property type="entry name" value="GLUTAREDOXIN_2"/>
    <property type="match status" value="1"/>
</dbReference>
<dbReference type="SFLD" id="SFLDG01204">
    <property type="entry name" value="Grx2-like.1"/>
    <property type="match status" value="1"/>
</dbReference>
<dbReference type="NCBIfam" id="NF007702">
    <property type="entry name" value="PRK10387.1"/>
    <property type="match status" value="1"/>
</dbReference>
<dbReference type="SFLD" id="SFLDS00019">
    <property type="entry name" value="Glutathione_Transferase_(cytos"/>
    <property type="match status" value="1"/>
</dbReference>
<dbReference type="Proteomes" id="UP001201397">
    <property type="component" value="Unassembled WGS sequence"/>
</dbReference>
<dbReference type="SFLD" id="SFLDG01183">
    <property type="entry name" value="Grx2-like"/>
    <property type="match status" value="1"/>
</dbReference>
<evidence type="ECO:0000259" key="1">
    <source>
        <dbReference type="PROSITE" id="PS50404"/>
    </source>
</evidence>
<reference evidence="2" key="1">
    <citation type="submission" date="2022-01" db="EMBL/GenBank/DDBJ databases">
        <title>Neisseria sp. ZJ104.</title>
        <authorList>
            <person name="Yang C."/>
        </authorList>
    </citation>
    <scope>NUCLEOTIDE SEQUENCE</scope>
    <source>
        <strain evidence="2">ZJ104</strain>
    </source>
</reference>
<dbReference type="Gene3D" id="1.20.1050.10">
    <property type="match status" value="1"/>
</dbReference>
<organism evidence="2 3">
    <name type="scientific">Neisseria lisongii</name>
    <dbReference type="NCBI Taxonomy" id="2912188"/>
    <lineage>
        <taxon>Bacteria</taxon>
        <taxon>Pseudomonadati</taxon>
        <taxon>Pseudomonadota</taxon>
        <taxon>Betaproteobacteria</taxon>
        <taxon>Neisseriales</taxon>
        <taxon>Neisseriaceae</taxon>
        <taxon>Neisseria</taxon>
    </lineage>
</organism>
<dbReference type="EMBL" id="JAKKDL010000002">
    <property type="protein sequence ID" value="MCF7529156.1"/>
    <property type="molecule type" value="Genomic_DNA"/>
</dbReference>
<dbReference type="InterPro" id="IPR007494">
    <property type="entry name" value="Glutaredoxin2_C"/>
</dbReference>
<dbReference type="InterPro" id="IPR040079">
    <property type="entry name" value="Glutathione_S-Trfase"/>
</dbReference>
<dbReference type="RefSeq" id="WP_237092437.1">
    <property type="nucleotide sequence ID" value="NZ_JAKKDL010000002.1"/>
</dbReference>
<proteinExistence type="predicted"/>
<dbReference type="GO" id="GO:0005829">
    <property type="term" value="C:cytosol"/>
    <property type="evidence" value="ECO:0007669"/>
    <property type="project" value="InterPro"/>
</dbReference>
<evidence type="ECO:0000313" key="3">
    <source>
        <dbReference type="Proteomes" id="UP001201397"/>
    </source>
</evidence>
<name>A0AAW5ABW8_9NEIS</name>
<dbReference type="AlphaFoldDB" id="A0AAW5ABW8"/>
<sequence length="216" mass="24198">MKLYIYDHCPFCVRARMIFGLCGVAVENVILANDDETTPISMIGAKQVPILEKDDGSFMGESLDIVAYIDRLSGKSRLKSEIRSDIQAWFDKVSGYYNHLVQPRMVKLGLPEFATESAVAYFVGKKEKNIGNFAVNLERSGKYLKRIHEDLAELEQMITPDSDGIGGELGMEDILIFPILRNLSMVNGIRFPERTLAYLNKMSGQSAVPLYFAQAC</sequence>
<dbReference type="PROSITE" id="PS50404">
    <property type="entry name" value="GST_NTER"/>
    <property type="match status" value="1"/>
</dbReference>
<dbReference type="InterPro" id="IPR011767">
    <property type="entry name" value="GLR_AS"/>
</dbReference>
<dbReference type="Pfam" id="PF13417">
    <property type="entry name" value="GST_N_3"/>
    <property type="match status" value="1"/>
</dbReference>
<feature type="domain" description="GST N-terminal" evidence="1">
    <location>
        <begin position="1"/>
        <end position="77"/>
    </location>
</feature>
<protein>
    <submittedName>
        <fullName evidence="2">GrxB family glutaredoxin</fullName>
    </submittedName>
</protein>
<dbReference type="InterPro" id="IPR011901">
    <property type="entry name" value="Grx2"/>
</dbReference>
<dbReference type="Pfam" id="PF04399">
    <property type="entry name" value="Glutaredoxin2_C"/>
    <property type="match status" value="1"/>
</dbReference>
<dbReference type="NCBIfam" id="TIGR02182">
    <property type="entry name" value="GRXB"/>
    <property type="match status" value="1"/>
</dbReference>
<accession>A0AAW5ABW8</accession>
<dbReference type="CDD" id="cd03037">
    <property type="entry name" value="GST_N_GRX2"/>
    <property type="match status" value="1"/>
</dbReference>